<dbReference type="CDD" id="cd05237">
    <property type="entry name" value="UDP_invert_4-6DH_SDR_e"/>
    <property type="match status" value="1"/>
</dbReference>
<protein>
    <submittedName>
        <fullName evidence="3">SDR family NAD(P)-dependent oxidoreductase</fullName>
    </submittedName>
</protein>
<sequence length="330" mass="37147">MFTNKTILVTGGTGSWGNELVSQLLEKDPKEIRIFSRNETSQVLMKQKFENHPKLTFVIGDVRDKEAVREASQRVDYIFHLAALKHVPVCEFQPLEALKTNVVGTQNIIDAAIENNVEKVINISTDKAANPSNFYGFTKAMGEKLIINANVLTDKTKFVCVRGGNVLGTNGSVIHVFKHGIKTKSRIGITDKKMTRFFLTIKDAIKLLFKATYESHGGEIFVMKMPTCKIMDLAKVLIDEYSPDKEVIIEEAGIRPGEKLHELLLTEFESQNTIVYDNEYFVIMPTIPIKGLAEYYDGFPKVDLDTYSSKDNIISHDEIKSMLKDGGFLE</sequence>
<dbReference type="Pfam" id="PF02719">
    <property type="entry name" value="Polysacc_synt_2"/>
    <property type="match status" value="1"/>
</dbReference>
<evidence type="ECO:0000313" key="4">
    <source>
        <dbReference type="Proteomes" id="UP000465062"/>
    </source>
</evidence>
<evidence type="ECO:0000313" key="3">
    <source>
        <dbReference type="EMBL" id="QHE61374.1"/>
    </source>
</evidence>
<dbReference type="PANTHER" id="PTHR43318:SF2">
    <property type="entry name" value="UDP-N-ACETYLGLUCOSAMINE 4,6-DEHYDRATASE (INVERTING)"/>
    <property type="match status" value="1"/>
</dbReference>
<dbReference type="Proteomes" id="UP000465062">
    <property type="component" value="Chromosome"/>
</dbReference>
<dbReference type="PANTHER" id="PTHR43318">
    <property type="entry name" value="UDP-N-ACETYLGLUCOSAMINE 4,6-DEHYDRATASE"/>
    <property type="match status" value="1"/>
</dbReference>
<dbReference type="Gene3D" id="3.40.50.720">
    <property type="entry name" value="NAD(P)-binding Rossmann-like Domain"/>
    <property type="match status" value="1"/>
</dbReference>
<comment type="similarity">
    <text evidence="1">Belongs to the polysaccharide synthase family.</text>
</comment>
<dbReference type="GeneID" id="77236550"/>
<dbReference type="InterPro" id="IPR036291">
    <property type="entry name" value="NAD(P)-bd_dom_sf"/>
</dbReference>
<dbReference type="AlphaFoldDB" id="A0A6I6UEW3"/>
<dbReference type="KEGG" id="bvq:FHE72_10275"/>
<proteinExistence type="inferred from homology"/>
<dbReference type="EMBL" id="CP047394">
    <property type="protein sequence ID" value="QHE61374.1"/>
    <property type="molecule type" value="Genomic_DNA"/>
</dbReference>
<dbReference type="InterPro" id="IPR003869">
    <property type="entry name" value="Polysac_CapD-like"/>
</dbReference>
<feature type="domain" description="Polysaccharide biosynthesis protein CapD-like" evidence="2">
    <location>
        <begin position="7"/>
        <end position="281"/>
    </location>
</feature>
<evidence type="ECO:0000256" key="1">
    <source>
        <dbReference type="ARBA" id="ARBA00007430"/>
    </source>
</evidence>
<organism evidence="3 4">
    <name type="scientific">Rossellomorea vietnamensis</name>
    <dbReference type="NCBI Taxonomy" id="218284"/>
    <lineage>
        <taxon>Bacteria</taxon>
        <taxon>Bacillati</taxon>
        <taxon>Bacillota</taxon>
        <taxon>Bacilli</taxon>
        <taxon>Bacillales</taxon>
        <taxon>Bacillaceae</taxon>
        <taxon>Rossellomorea</taxon>
    </lineage>
</organism>
<dbReference type="SUPFAM" id="SSF51735">
    <property type="entry name" value="NAD(P)-binding Rossmann-fold domains"/>
    <property type="match status" value="1"/>
</dbReference>
<name>A0A6I6UEW3_9BACI</name>
<dbReference type="RefSeq" id="WP_034760029.1">
    <property type="nucleotide sequence ID" value="NZ_CCDN010000001.1"/>
</dbReference>
<gene>
    <name evidence="3" type="ORF">FHE72_10275</name>
</gene>
<accession>A0A6I6UEW3</accession>
<evidence type="ECO:0000259" key="2">
    <source>
        <dbReference type="Pfam" id="PF02719"/>
    </source>
</evidence>
<dbReference type="InterPro" id="IPR051203">
    <property type="entry name" value="Polysaccharide_Synthase-Rel"/>
</dbReference>
<reference evidence="3 4" key="1">
    <citation type="submission" date="2019-06" db="EMBL/GenBank/DDBJ databases">
        <title>An operon consisting of a P-type ATPase gene and a transcriptional regular gene given the different cadmium resistance in Bacillus vietamensis 151-6 and Bacillus marisflavi 151-25.</title>
        <authorList>
            <person name="Yu X."/>
        </authorList>
    </citation>
    <scope>NUCLEOTIDE SEQUENCE [LARGE SCALE GENOMIC DNA]</scope>
    <source>
        <strain evidence="3 4">151-6</strain>
    </source>
</reference>